<keyword evidence="9" id="KW-0368">Histidine biosynthesis</keyword>
<comment type="subunit">
    <text evidence="4 9">Homodimer.</text>
</comment>
<evidence type="ECO:0000256" key="9">
    <source>
        <dbReference type="HAMAP-Rule" id="MF_01023"/>
    </source>
</evidence>
<dbReference type="GO" id="GO:0008483">
    <property type="term" value="F:transaminase activity"/>
    <property type="evidence" value="ECO:0007669"/>
    <property type="project" value="UniProtKB-KW"/>
</dbReference>
<dbReference type="PANTHER" id="PTHR43643">
    <property type="entry name" value="HISTIDINOL-PHOSPHATE AMINOTRANSFERASE 2"/>
    <property type="match status" value="1"/>
</dbReference>
<comment type="similarity">
    <text evidence="3 9">Belongs to the class-II pyridoxal-phosphate-dependent aminotransferase family. Histidinol-phosphate aminotransferase subfamily.</text>
</comment>
<evidence type="ECO:0000256" key="3">
    <source>
        <dbReference type="ARBA" id="ARBA00007970"/>
    </source>
</evidence>
<comment type="pathway">
    <text evidence="2 9">Amino-acid biosynthesis; L-histidine biosynthesis; L-histidine from 5-phospho-alpha-D-ribose 1-diphosphate: step 7/9.</text>
</comment>
<accession>A0ABV2AVY4</accession>
<evidence type="ECO:0000256" key="1">
    <source>
        <dbReference type="ARBA" id="ARBA00001933"/>
    </source>
</evidence>
<dbReference type="InterPro" id="IPR004839">
    <property type="entry name" value="Aminotransferase_I/II_large"/>
</dbReference>
<proteinExistence type="inferred from homology"/>
<dbReference type="InterPro" id="IPR015422">
    <property type="entry name" value="PyrdxlP-dep_Trfase_small"/>
</dbReference>
<keyword evidence="12" id="KW-1185">Reference proteome</keyword>
<organism evidence="11 12">
    <name type="scientific">Salinisphaera dokdonensis CL-ES53</name>
    <dbReference type="NCBI Taxonomy" id="1304272"/>
    <lineage>
        <taxon>Bacteria</taxon>
        <taxon>Pseudomonadati</taxon>
        <taxon>Pseudomonadota</taxon>
        <taxon>Gammaproteobacteria</taxon>
        <taxon>Salinisphaerales</taxon>
        <taxon>Salinisphaeraceae</taxon>
        <taxon>Salinisphaera</taxon>
    </lineage>
</organism>
<evidence type="ECO:0000256" key="4">
    <source>
        <dbReference type="ARBA" id="ARBA00011738"/>
    </source>
</evidence>
<evidence type="ECO:0000313" key="11">
    <source>
        <dbReference type="EMBL" id="MES1927786.1"/>
    </source>
</evidence>
<protein>
    <recommendedName>
        <fullName evidence="9">Histidinol-phosphate aminotransferase</fullName>
        <ecNumber evidence="9">2.6.1.9</ecNumber>
    </recommendedName>
    <alternativeName>
        <fullName evidence="9">Imidazole acetol-phosphate transaminase</fullName>
    </alternativeName>
</protein>
<comment type="catalytic activity">
    <reaction evidence="8 9">
        <text>L-histidinol phosphate + 2-oxoglutarate = 3-(imidazol-4-yl)-2-oxopropyl phosphate + L-glutamate</text>
        <dbReference type="Rhea" id="RHEA:23744"/>
        <dbReference type="ChEBI" id="CHEBI:16810"/>
        <dbReference type="ChEBI" id="CHEBI:29985"/>
        <dbReference type="ChEBI" id="CHEBI:57766"/>
        <dbReference type="ChEBI" id="CHEBI:57980"/>
        <dbReference type="EC" id="2.6.1.9"/>
    </reaction>
</comment>
<dbReference type="NCBIfam" id="TIGR01141">
    <property type="entry name" value="hisC"/>
    <property type="match status" value="1"/>
</dbReference>
<sequence length="378" mass="40844">MSITLSDQAHAGIHGLHTYVPGKPIEDLKRELGLTSIVKLASNENPFGTAPAVKRALAAFASEGGNDLHRYPDGNGFALKHKLAERHDIEMSRITLGNGSNDVLELTARVFLGPGKNAVFSQYAFAVYPIVARAVNAETRVVPALGAEADMPYGHDLDGFLEHIDENTGVVFIASPNNPTGTWLAPGAIEAFMDAVPAGVVVVLDEAYLEYQADSERPNSRAWLERYPNLIVTRTFSKIYGMAGLRVGYALSSAEVADLINRVRQPFNVNIVAMHCAEAALADDDFVVYSTETNAVQRASLSQELEARGLACLPSQANFITFDCGRASTPLFDAMLREGVIVRPLASYEMPEHLRVTVGSEEENRIFLTALDAVLAGA</sequence>
<keyword evidence="9" id="KW-0028">Amino-acid biosynthesis</keyword>
<evidence type="ECO:0000313" key="12">
    <source>
        <dbReference type="Proteomes" id="UP001460888"/>
    </source>
</evidence>
<dbReference type="InterPro" id="IPR050106">
    <property type="entry name" value="HistidinolP_aminotransfase"/>
</dbReference>
<dbReference type="EMBL" id="APND01000001">
    <property type="protein sequence ID" value="MES1927786.1"/>
    <property type="molecule type" value="Genomic_DNA"/>
</dbReference>
<feature type="modified residue" description="N6-(pyridoxal phosphate)lysine" evidence="9">
    <location>
        <position position="238"/>
    </location>
</feature>
<evidence type="ECO:0000256" key="5">
    <source>
        <dbReference type="ARBA" id="ARBA00022576"/>
    </source>
</evidence>
<dbReference type="Gene3D" id="3.40.640.10">
    <property type="entry name" value="Type I PLP-dependent aspartate aminotransferase-like (Major domain)"/>
    <property type="match status" value="1"/>
</dbReference>
<dbReference type="InterPro" id="IPR015421">
    <property type="entry name" value="PyrdxlP-dep_Trfase_major"/>
</dbReference>
<keyword evidence="6 9" id="KW-0808">Transferase</keyword>
<keyword evidence="7 9" id="KW-0663">Pyridoxal phosphate</keyword>
<evidence type="ECO:0000259" key="10">
    <source>
        <dbReference type="Pfam" id="PF00155"/>
    </source>
</evidence>
<keyword evidence="5 9" id="KW-0032">Aminotransferase</keyword>
<comment type="cofactor">
    <cofactor evidence="1 9">
        <name>pyridoxal 5'-phosphate</name>
        <dbReference type="ChEBI" id="CHEBI:597326"/>
    </cofactor>
</comment>
<dbReference type="InterPro" id="IPR015424">
    <property type="entry name" value="PyrdxlP-dep_Trfase"/>
</dbReference>
<comment type="caution">
    <text evidence="11">The sequence shown here is derived from an EMBL/GenBank/DDBJ whole genome shotgun (WGS) entry which is preliminary data.</text>
</comment>
<dbReference type="Gene3D" id="3.90.1150.10">
    <property type="entry name" value="Aspartate Aminotransferase, domain 1"/>
    <property type="match status" value="1"/>
</dbReference>
<dbReference type="RefSeq" id="WP_353108474.1">
    <property type="nucleotide sequence ID" value="NZ_APND01000001.1"/>
</dbReference>
<gene>
    <name evidence="9" type="primary">hisC</name>
    <name evidence="11" type="ORF">SADO_00980</name>
</gene>
<dbReference type="Pfam" id="PF00155">
    <property type="entry name" value="Aminotran_1_2"/>
    <property type="match status" value="1"/>
</dbReference>
<dbReference type="HAMAP" id="MF_01023">
    <property type="entry name" value="HisC_aminotrans_2"/>
    <property type="match status" value="1"/>
</dbReference>
<dbReference type="SUPFAM" id="SSF53383">
    <property type="entry name" value="PLP-dependent transferases"/>
    <property type="match status" value="1"/>
</dbReference>
<evidence type="ECO:0000256" key="7">
    <source>
        <dbReference type="ARBA" id="ARBA00022898"/>
    </source>
</evidence>
<evidence type="ECO:0000256" key="8">
    <source>
        <dbReference type="ARBA" id="ARBA00047481"/>
    </source>
</evidence>
<evidence type="ECO:0000256" key="6">
    <source>
        <dbReference type="ARBA" id="ARBA00022679"/>
    </source>
</evidence>
<dbReference type="CDD" id="cd00609">
    <property type="entry name" value="AAT_like"/>
    <property type="match status" value="1"/>
</dbReference>
<feature type="domain" description="Aminotransferase class I/classII large" evidence="10">
    <location>
        <begin position="36"/>
        <end position="371"/>
    </location>
</feature>
<name>A0ABV2AVY4_9GAMM</name>
<dbReference type="InterPro" id="IPR005861">
    <property type="entry name" value="HisP_aminotrans"/>
</dbReference>
<dbReference type="Proteomes" id="UP001460888">
    <property type="component" value="Unassembled WGS sequence"/>
</dbReference>
<dbReference type="PANTHER" id="PTHR43643:SF3">
    <property type="entry name" value="HISTIDINOL-PHOSPHATE AMINOTRANSFERASE"/>
    <property type="match status" value="1"/>
</dbReference>
<reference evidence="11 12" key="1">
    <citation type="submission" date="2013-03" db="EMBL/GenBank/DDBJ databases">
        <title>Salinisphaera dokdonensis CL-ES53 Genome Sequencing.</title>
        <authorList>
            <person name="Li C."/>
            <person name="Lai Q."/>
            <person name="Shao Z."/>
        </authorList>
    </citation>
    <scope>NUCLEOTIDE SEQUENCE [LARGE SCALE GENOMIC DNA]</scope>
    <source>
        <strain evidence="11 12">CL-ES53</strain>
    </source>
</reference>
<evidence type="ECO:0000256" key="2">
    <source>
        <dbReference type="ARBA" id="ARBA00005011"/>
    </source>
</evidence>
<dbReference type="EC" id="2.6.1.9" evidence="9"/>